<dbReference type="PANTHER" id="PTHR35908">
    <property type="entry name" value="HYPOTHETICAL FUSION PROTEIN"/>
    <property type="match status" value="1"/>
</dbReference>
<accession>K0V4Y1</accession>
<proteinExistence type="predicted"/>
<dbReference type="AlphaFoldDB" id="K0V4Y1"/>
<dbReference type="RefSeq" id="WP_003932548.1">
    <property type="nucleotide sequence ID" value="NZ_JH814696.1"/>
</dbReference>
<reference evidence="2 3" key="1">
    <citation type="journal article" date="2012" name="J. Bacteriol.">
        <title>Complete Genome Sequence of Mycobacterium vaccae Type Strain ATCC 25954.</title>
        <authorList>
            <person name="Ho Y.S."/>
            <person name="Adroub S.A."/>
            <person name="Abadi M."/>
            <person name="Al Alwan B."/>
            <person name="Alkhateeb R."/>
            <person name="Gao G."/>
            <person name="Ragab A."/>
            <person name="Ali S."/>
            <person name="van Soolingen D."/>
            <person name="Bitter W."/>
            <person name="Pain A."/>
            <person name="Abdallah A.M."/>
        </authorList>
    </citation>
    <scope>NUCLEOTIDE SEQUENCE [LARGE SCALE GENOMIC DNA]</scope>
    <source>
        <strain evidence="2 3">ATCC 25954</strain>
    </source>
</reference>
<dbReference type="InterPro" id="IPR029068">
    <property type="entry name" value="Glyas_Bleomycin-R_OHBP_Dase"/>
</dbReference>
<dbReference type="CDD" id="cd06587">
    <property type="entry name" value="VOC"/>
    <property type="match status" value="1"/>
</dbReference>
<organism evidence="2 3">
    <name type="scientific">Mycolicibacterium vaccae ATCC 25954</name>
    <dbReference type="NCBI Taxonomy" id="1194972"/>
    <lineage>
        <taxon>Bacteria</taxon>
        <taxon>Bacillati</taxon>
        <taxon>Actinomycetota</taxon>
        <taxon>Actinomycetes</taxon>
        <taxon>Mycobacteriales</taxon>
        <taxon>Mycobacteriaceae</taxon>
        <taxon>Mycolicibacterium</taxon>
    </lineage>
</organism>
<dbReference type="Gene3D" id="3.10.180.10">
    <property type="entry name" value="2,3-Dihydroxybiphenyl 1,2-Dioxygenase, domain 1"/>
    <property type="match status" value="2"/>
</dbReference>
<gene>
    <name evidence="2" type="ORF">MVAC_11242</name>
</gene>
<keyword evidence="3" id="KW-1185">Reference proteome</keyword>
<dbReference type="InterPro" id="IPR041581">
    <property type="entry name" value="Glyoxalase_6"/>
</dbReference>
<evidence type="ECO:0000259" key="1">
    <source>
        <dbReference type="Pfam" id="PF18029"/>
    </source>
</evidence>
<feature type="domain" description="Glyoxalase-like" evidence="1">
    <location>
        <begin position="8"/>
        <end position="106"/>
    </location>
</feature>
<dbReference type="Pfam" id="PF18029">
    <property type="entry name" value="Glyoxalase_6"/>
    <property type="match status" value="2"/>
</dbReference>
<dbReference type="SUPFAM" id="SSF54593">
    <property type="entry name" value="Glyoxalase/Bleomycin resistance protein/Dihydroxybiphenyl dioxygenase"/>
    <property type="match status" value="2"/>
</dbReference>
<evidence type="ECO:0000313" key="2">
    <source>
        <dbReference type="EMBL" id="EJZ09853.1"/>
    </source>
</evidence>
<comment type="caution">
    <text evidence="2">The sequence shown here is derived from an EMBL/GenBank/DDBJ whole genome shotgun (WGS) entry which is preliminary data.</text>
</comment>
<evidence type="ECO:0000313" key="3">
    <source>
        <dbReference type="Proteomes" id="UP000006072"/>
    </source>
</evidence>
<sequence>MSVVLRAVVIEAQDPARLRRYWSELLERPADQVEPGHGLLLDFVRGSDGKDGKNRVHLDLASVSEAHQKTLVQRACDLGGRPIDIGQSGVPWVVLADPEGNEFCILEPRDEYRDAGRIAAVVTDVADPVEVSRYWSTVMGHPVVRTHPEYATLRPGTGAAVEFVRNRDTPPTQGRVHLRLEGDPGGVLSGAGQDCPICGRGCVPATDPEGNRFCVSRPPTATGADG</sequence>
<feature type="domain" description="Glyoxalase-like" evidence="1">
    <location>
        <begin position="121"/>
        <end position="215"/>
    </location>
</feature>
<dbReference type="PANTHER" id="PTHR35908:SF1">
    <property type="entry name" value="CONSERVED PROTEIN"/>
    <property type="match status" value="1"/>
</dbReference>
<dbReference type="PATRIC" id="fig|1194972.3.peg.2254"/>
<dbReference type="EMBL" id="ALQA01000019">
    <property type="protein sequence ID" value="EJZ09853.1"/>
    <property type="molecule type" value="Genomic_DNA"/>
</dbReference>
<dbReference type="Proteomes" id="UP000006072">
    <property type="component" value="Unassembled WGS sequence"/>
</dbReference>
<protein>
    <recommendedName>
        <fullName evidence="1">Glyoxalase-like domain-containing protein</fullName>
    </recommendedName>
</protein>
<dbReference type="HOGENOM" id="CLU_092691_1_0_11"/>
<dbReference type="eggNOG" id="COG0346">
    <property type="taxonomic scope" value="Bacteria"/>
</dbReference>
<name>K0V4Y1_MYCVA</name>